<accession>A0ABS9ZB52</accession>
<gene>
    <name evidence="1" type="ORF">K2U94_18375</name>
</gene>
<dbReference type="RefSeq" id="WP_243068596.1">
    <property type="nucleotide sequence ID" value="NZ_JAIVFK010000005.1"/>
</dbReference>
<evidence type="ECO:0000313" key="2">
    <source>
        <dbReference type="Proteomes" id="UP001139104"/>
    </source>
</evidence>
<protein>
    <submittedName>
        <fullName evidence="1">Uncharacterized protein</fullName>
    </submittedName>
</protein>
<proteinExistence type="predicted"/>
<comment type="caution">
    <text evidence="1">The sequence shown here is derived from an EMBL/GenBank/DDBJ whole genome shotgun (WGS) entry which is preliminary data.</text>
</comment>
<keyword evidence="2" id="KW-1185">Reference proteome</keyword>
<sequence length="141" mass="16206">MAVRNPPFCVIHVFPGHDANSPIAARVQRSGRMGSNRRRWGRLGFRRRRCVRRPPHSEKIQSSVAKWQEKTVKKRAIFCKFAPFSRKKTAIFTPCNRAVVREPPAASGFSHPAKRRARAGFPFARSDEYGVRTISYSNRRL</sequence>
<organism evidence="1 2">
    <name type="scientific">Candidatus Rhodoblastus alkanivorans</name>
    <dbReference type="NCBI Taxonomy" id="2954117"/>
    <lineage>
        <taxon>Bacteria</taxon>
        <taxon>Pseudomonadati</taxon>
        <taxon>Pseudomonadota</taxon>
        <taxon>Alphaproteobacteria</taxon>
        <taxon>Hyphomicrobiales</taxon>
        <taxon>Rhodoblastaceae</taxon>
        <taxon>Rhodoblastus</taxon>
    </lineage>
</organism>
<dbReference type="Proteomes" id="UP001139104">
    <property type="component" value="Unassembled WGS sequence"/>
</dbReference>
<reference evidence="1" key="1">
    <citation type="journal article" date="2022" name="ISME J.">
        <title>Identification of active gaseous-alkane degraders at natural gas seeps.</title>
        <authorList>
            <person name="Farhan Ul Haque M."/>
            <person name="Hernandez M."/>
            <person name="Crombie A.T."/>
            <person name="Murrell J.C."/>
        </authorList>
    </citation>
    <scope>NUCLEOTIDE SEQUENCE</scope>
    <source>
        <strain evidence="1">PC2</strain>
    </source>
</reference>
<dbReference type="EMBL" id="JAIVFP010000001">
    <property type="protein sequence ID" value="MCI4684710.1"/>
    <property type="molecule type" value="Genomic_DNA"/>
</dbReference>
<name>A0ABS9ZB52_9HYPH</name>
<evidence type="ECO:0000313" key="1">
    <source>
        <dbReference type="EMBL" id="MCI4684710.1"/>
    </source>
</evidence>